<evidence type="ECO:0000259" key="1">
    <source>
        <dbReference type="Pfam" id="PF12957"/>
    </source>
</evidence>
<dbReference type="Pfam" id="PF12957">
    <property type="entry name" value="DUF3846"/>
    <property type="match status" value="1"/>
</dbReference>
<proteinExistence type="predicted"/>
<evidence type="ECO:0000313" key="2">
    <source>
        <dbReference type="EMBL" id="MBB4910537.1"/>
    </source>
</evidence>
<accession>A0A7W7QBK3</accession>
<gene>
    <name evidence="2" type="ORF">FHR82_006795</name>
</gene>
<sequence length="286" mass="32891">MITAIVIPVELDQPIRQQQLNQHDLDAYRQLVGGHLELVHFVRPPAGMYINDEGKLDGLPLNHRATALLWAHNSAFRNRDVIVGPAFVVGPADRRGDDTSAPTDLVELLFSTERYRAQVQTGDSSNWYGNELVFTDWLAAYQYVLDLADRWTLVQEVRIIPKPDDAMLDQWYEIGRGNLWIRHADDPPFTMASFSGCQSIDELEERLGYTNWSLGTAFYYRNLCFINQVDGGDEWLAIKTFWDDGRPNSLAFESITFARYIEEGRLKDLIERLLKASKEDCRRLTY</sequence>
<dbReference type="Proteomes" id="UP000520767">
    <property type="component" value="Unassembled WGS sequence"/>
</dbReference>
<dbReference type="RefSeq" id="WP_184814570.1">
    <property type="nucleotide sequence ID" value="NZ_JACHJQ010000007.1"/>
</dbReference>
<comment type="caution">
    <text evidence="2">The sequence shown here is derived from an EMBL/GenBank/DDBJ whole genome shotgun (WGS) entry which is preliminary data.</text>
</comment>
<organism evidence="2 3">
    <name type="scientific">Actinophytocola algeriensis</name>
    <dbReference type="NCBI Taxonomy" id="1768010"/>
    <lineage>
        <taxon>Bacteria</taxon>
        <taxon>Bacillati</taxon>
        <taxon>Actinomycetota</taxon>
        <taxon>Actinomycetes</taxon>
        <taxon>Pseudonocardiales</taxon>
        <taxon>Pseudonocardiaceae</taxon>
    </lineage>
</organism>
<reference evidence="2 3" key="1">
    <citation type="submission" date="2020-08" db="EMBL/GenBank/DDBJ databases">
        <title>Genomic Encyclopedia of Type Strains, Phase III (KMG-III): the genomes of soil and plant-associated and newly described type strains.</title>
        <authorList>
            <person name="Whitman W."/>
        </authorList>
    </citation>
    <scope>NUCLEOTIDE SEQUENCE [LARGE SCALE GENOMIC DNA]</scope>
    <source>
        <strain evidence="2 3">CECT 8960</strain>
    </source>
</reference>
<dbReference type="EMBL" id="JACHJQ010000007">
    <property type="protein sequence ID" value="MBB4910537.1"/>
    <property type="molecule type" value="Genomic_DNA"/>
</dbReference>
<dbReference type="AlphaFoldDB" id="A0A7W7QBK3"/>
<protein>
    <recommendedName>
        <fullName evidence="1">DUF3846 domain-containing protein</fullName>
    </recommendedName>
</protein>
<dbReference type="InterPro" id="IPR024559">
    <property type="entry name" value="DUF3846"/>
</dbReference>
<evidence type="ECO:0000313" key="3">
    <source>
        <dbReference type="Proteomes" id="UP000520767"/>
    </source>
</evidence>
<name>A0A7W7QBK3_9PSEU</name>
<feature type="domain" description="DUF3846" evidence="1">
    <location>
        <begin position="6"/>
        <end position="109"/>
    </location>
</feature>
<keyword evidence="3" id="KW-1185">Reference proteome</keyword>